<dbReference type="SUPFAM" id="SSF88659">
    <property type="entry name" value="Sigma3 and sigma4 domains of RNA polymerase sigma factors"/>
    <property type="match status" value="1"/>
</dbReference>
<dbReference type="GO" id="GO:0016987">
    <property type="term" value="F:sigma factor activity"/>
    <property type="evidence" value="ECO:0007669"/>
    <property type="project" value="UniProtKB-KW"/>
</dbReference>
<dbReference type="NCBIfam" id="TIGR02937">
    <property type="entry name" value="sigma70-ECF"/>
    <property type="match status" value="1"/>
</dbReference>
<dbReference type="Gene3D" id="1.10.1740.10">
    <property type="match status" value="1"/>
</dbReference>
<dbReference type="PANTHER" id="PTHR43133:SF25">
    <property type="entry name" value="RNA POLYMERASE SIGMA FACTOR RFAY-RELATED"/>
    <property type="match status" value="1"/>
</dbReference>
<dbReference type="InterPro" id="IPR039425">
    <property type="entry name" value="RNA_pol_sigma-70-like"/>
</dbReference>
<dbReference type="InterPro" id="IPR013324">
    <property type="entry name" value="RNA_pol_sigma_r3/r4-like"/>
</dbReference>
<evidence type="ECO:0000256" key="3">
    <source>
        <dbReference type="ARBA" id="ARBA00023082"/>
    </source>
</evidence>
<dbReference type="SUPFAM" id="SSF88946">
    <property type="entry name" value="Sigma2 domain of RNA polymerase sigma factors"/>
    <property type="match status" value="1"/>
</dbReference>
<feature type="region of interest" description="Disordered" evidence="5">
    <location>
        <begin position="155"/>
        <end position="175"/>
    </location>
</feature>
<dbReference type="InterPro" id="IPR014284">
    <property type="entry name" value="RNA_pol_sigma-70_dom"/>
</dbReference>
<feature type="domain" description="PhyR sigma2" evidence="7">
    <location>
        <begin position="11"/>
        <end position="63"/>
    </location>
</feature>
<sequence length="175" mass="19307">MTTPEDSRQLQACLPSLRRYARALVGALHGDDLVQDTVERAWRRLDQWQRGGEMRPWLFSIMHNLHVDQLRRPGLSLEELDDDSVLPAPERAPGQAIAIGEMDAALASLPLGQREVILLVALEQMAYEQVAATLDIPVGTVMSRLSRGRDKLRTLLDGRPAGSQGSGPPTLKVVK</sequence>
<feature type="domain" description="RNA polymerase sigma factor 70 region 4 type 2" evidence="6">
    <location>
        <begin position="101"/>
        <end position="152"/>
    </location>
</feature>
<dbReference type="Pfam" id="PF22029">
    <property type="entry name" value="PhyR_sigma2"/>
    <property type="match status" value="1"/>
</dbReference>
<dbReference type="CDD" id="cd06171">
    <property type="entry name" value="Sigma70_r4"/>
    <property type="match status" value="1"/>
</dbReference>
<evidence type="ECO:0000256" key="4">
    <source>
        <dbReference type="ARBA" id="ARBA00023163"/>
    </source>
</evidence>
<dbReference type="PANTHER" id="PTHR43133">
    <property type="entry name" value="RNA POLYMERASE ECF-TYPE SIGMA FACTO"/>
    <property type="match status" value="1"/>
</dbReference>
<evidence type="ECO:0000259" key="7">
    <source>
        <dbReference type="Pfam" id="PF22029"/>
    </source>
</evidence>
<organism evidence="8 9">
    <name type="scientific">Janthinobacterium lividum</name>
    <dbReference type="NCBI Taxonomy" id="29581"/>
    <lineage>
        <taxon>Bacteria</taxon>
        <taxon>Pseudomonadati</taxon>
        <taxon>Pseudomonadota</taxon>
        <taxon>Betaproteobacteria</taxon>
        <taxon>Burkholderiales</taxon>
        <taxon>Oxalobacteraceae</taxon>
        <taxon>Janthinobacterium</taxon>
    </lineage>
</organism>
<evidence type="ECO:0000313" key="8">
    <source>
        <dbReference type="EMBL" id="OFJ49700.1"/>
    </source>
</evidence>
<proteinExistence type="inferred from homology"/>
<dbReference type="InterPro" id="IPR036388">
    <property type="entry name" value="WH-like_DNA-bd_sf"/>
</dbReference>
<dbReference type="AlphaFoldDB" id="A0A1E8PUX8"/>
<dbReference type="InterPro" id="IPR013325">
    <property type="entry name" value="RNA_pol_sigma_r2"/>
</dbReference>
<evidence type="ECO:0000313" key="9">
    <source>
        <dbReference type="Proteomes" id="UP000092634"/>
    </source>
</evidence>
<dbReference type="EMBL" id="MAQB02000001">
    <property type="protein sequence ID" value="OFJ49700.1"/>
    <property type="molecule type" value="Genomic_DNA"/>
</dbReference>
<gene>
    <name evidence="8" type="ORF">BA896_013375</name>
</gene>
<keyword evidence="2" id="KW-0805">Transcription regulation</keyword>
<evidence type="ECO:0000256" key="2">
    <source>
        <dbReference type="ARBA" id="ARBA00023015"/>
    </source>
</evidence>
<dbReference type="Gene3D" id="1.10.10.10">
    <property type="entry name" value="Winged helix-like DNA-binding domain superfamily/Winged helix DNA-binding domain"/>
    <property type="match status" value="1"/>
</dbReference>
<dbReference type="Proteomes" id="UP000092634">
    <property type="component" value="Unassembled WGS sequence"/>
</dbReference>
<evidence type="ECO:0000259" key="6">
    <source>
        <dbReference type="Pfam" id="PF08281"/>
    </source>
</evidence>
<comment type="caution">
    <text evidence="8">The sequence shown here is derived from an EMBL/GenBank/DDBJ whole genome shotgun (WGS) entry which is preliminary data.</text>
</comment>
<dbReference type="InterPro" id="IPR053866">
    <property type="entry name" value="PhyR_sigma2"/>
</dbReference>
<evidence type="ECO:0000256" key="1">
    <source>
        <dbReference type="ARBA" id="ARBA00010641"/>
    </source>
</evidence>
<dbReference type="Pfam" id="PF08281">
    <property type="entry name" value="Sigma70_r4_2"/>
    <property type="match status" value="1"/>
</dbReference>
<comment type="similarity">
    <text evidence="1">Belongs to the sigma-70 factor family. ECF subfamily.</text>
</comment>
<protein>
    <submittedName>
        <fullName evidence="8">RNA polymerase subunit sigma-24</fullName>
    </submittedName>
</protein>
<accession>A0A1E8PUX8</accession>
<reference evidence="8 9" key="1">
    <citation type="submission" date="2016-10" db="EMBL/GenBank/DDBJ databases">
        <title>Updated version of Genome Assembly of Janthinobacterium lividum ERGS5:01.</title>
        <authorList>
            <person name="Kumar R."/>
            <person name="Acharya V."/>
            <person name="Singh D."/>
        </authorList>
    </citation>
    <scope>NUCLEOTIDE SEQUENCE [LARGE SCALE GENOMIC DNA]</scope>
    <source>
        <strain evidence="8 9">ERGS5:01</strain>
    </source>
</reference>
<dbReference type="GO" id="GO:0003677">
    <property type="term" value="F:DNA binding"/>
    <property type="evidence" value="ECO:0007669"/>
    <property type="project" value="InterPro"/>
</dbReference>
<dbReference type="InterPro" id="IPR013249">
    <property type="entry name" value="RNA_pol_sigma70_r4_t2"/>
</dbReference>
<dbReference type="GO" id="GO:0006352">
    <property type="term" value="P:DNA-templated transcription initiation"/>
    <property type="evidence" value="ECO:0007669"/>
    <property type="project" value="InterPro"/>
</dbReference>
<keyword evidence="3" id="KW-0731">Sigma factor</keyword>
<keyword evidence="4" id="KW-0804">Transcription</keyword>
<evidence type="ECO:0000256" key="5">
    <source>
        <dbReference type="SAM" id="MobiDB-lite"/>
    </source>
</evidence>
<name>A0A1E8PUX8_9BURK</name>